<protein>
    <submittedName>
        <fullName evidence="1">DUF192 domain-containing protein</fullName>
    </submittedName>
</protein>
<dbReference type="Pfam" id="PF02643">
    <property type="entry name" value="DUF192"/>
    <property type="match status" value="1"/>
</dbReference>
<dbReference type="InterPro" id="IPR003795">
    <property type="entry name" value="DUF192"/>
</dbReference>
<name>A0AAX4HN18_9BACT</name>
<reference evidence="1 2" key="1">
    <citation type="submission" date="2023-11" db="EMBL/GenBank/DDBJ databases">
        <title>Peredibacter starrii A3.12.</title>
        <authorList>
            <person name="Mitchell R.J."/>
        </authorList>
    </citation>
    <scope>NUCLEOTIDE SEQUENCE [LARGE SCALE GENOMIC DNA]</scope>
    <source>
        <strain evidence="1 2">A3.12</strain>
    </source>
</reference>
<dbReference type="PROSITE" id="PS51257">
    <property type="entry name" value="PROKAR_LIPOPROTEIN"/>
    <property type="match status" value="1"/>
</dbReference>
<gene>
    <name evidence="1" type="ORF">SOO65_18260</name>
</gene>
<dbReference type="Gene3D" id="2.60.120.1140">
    <property type="entry name" value="Protein of unknown function DUF192"/>
    <property type="match status" value="1"/>
</dbReference>
<evidence type="ECO:0000313" key="2">
    <source>
        <dbReference type="Proteomes" id="UP001324634"/>
    </source>
</evidence>
<dbReference type="PANTHER" id="PTHR37953">
    <property type="entry name" value="UPF0127 PROTEIN MJ1496"/>
    <property type="match status" value="1"/>
</dbReference>
<proteinExistence type="predicted"/>
<dbReference type="Proteomes" id="UP001324634">
    <property type="component" value="Chromosome"/>
</dbReference>
<sequence>MRKFLTFALLCTLFSCQSVSRDPLKKVELVTPTGAKVETTLAISEADQNQGLSGVKENDFDDDQGMLFFYAEDFEKYFWMPDTYFDLDLFYMDKDLKILDIVRRAPHYVGRANPELIPRIRGVWCRHVLEMKSSSEIAKALKIGDKLEWKSTLSLQETEAKAKNVK</sequence>
<dbReference type="KEGG" id="psti:SOO65_18260"/>
<evidence type="ECO:0000313" key="1">
    <source>
        <dbReference type="EMBL" id="WPU64641.1"/>
    </source>
</evidence>
<keyword evidence="2" id="KW-1185">Reference proteome</keyword>
<dbReference type="RefSeq" id="WP_321393802.1">
    <property type="nucleotide sequence ID" value="NZ_CP139487.1"/>
</dbReference>
<dbReference type="AlphaFoldDB" id="A0AAX4HN18"/>
<organism evidence="1 2">
    <name type="scientific">Peredibacter starrii</name>
    <dbReference type="NCBI Taxonomy" id="28202"/>
    <lineage>
        <taxon>Bacteria</taxon>
        <taxon>Pseudomonadati</taxon>
        <taxon>Bdellovibrionota</taxon>
        <taxon>Bacteriovoracia</taxon>
        <taxon>Bacteriovoracales</taxon>
        <taxon>Bacteriovoracaceae</taxon>
        <taxon>Peredibacter</taxon>
    </lineage>
</organism>
<dbReference type="EMBL" id="CP139487">
    <property type="protein sequence ID" value="WPU64641.1"/>
    <property type="molecule type" value="Genomic_DNA"/>
</dbReference>
<accession>A0AAX4HN18</accession>
<dbReference type="PANTHER" id="PTHR37953:SF1">
    <property type="entry name" value="UPF0127 PROTEIN MJ1496"/>
    <property type="match status" value="1"/>
</dbReference>
<dbReference type="InterPro" id="IPR038695">
    <property type="entry name" value="Saro_0823-like_sf"/>
</dbReference>